<sequence>MNPQKKKKGRDTKDRLLMRFSVGSGVEATLFVNVLRLSLKFDCFCLPNNIYKYIHKYIKKELPYWATCVIFFFVDSPPILPHDVLNFLFVFYFLFIFFSSFLSPSVKVSHFKLRNFAKHRLLQYSYLSLCKRHYLKKLTSGKQNLVYFWLQKFT</sequence>
<organism evidence="2 3">
    <name type="scientific">Lodderomyces elongisporus (strain ATCC 11503 / CBS 2605 / JCM 1781 / NBRC 1676 / NRRL YB-4239)</name>
    <name type="common">Yeast</name>
    <name type="synonym">Saccharomyces elongisporus</name>
    <dbReference type="NCBI Taxonomy" id="379508"/>
    <lineage>
        <taxon>Eukaryota</taxon>
        <taxon>Fungi</taxon>
        <taxon>Dikarya</taxon>
        <taxon>Ascomycota</taxon>
        <taxon>Saccharomycotina</taxon>
        <taxon>Pichiomycetes</taxon>
        <taxon>Debaryomycetaceae</taxon>
        <taxon>Candida/Lodderomyces clade</taxon>
        <taxon>Lodderomyces</taxon>
    </lineage>
</organism>
<dbReference type="AlphaFoldDB" id="A5DZU4"/>
<keyword evidence="1" id="KW-1133">Transmembrane helix</keyword>
<dbReference type="Proteomes" id="UP000001996">
    <property type="component" value="Unassembled WGS sequence"/>
</dbReference>
<keyword evidence="3" id="KW-1185">Reference proteome</keyword>
<gene>
    <name evidence="2" type="ORF">LELG_02881</name>
</gene>
<keyword evidence="1" id="KW-0472">Membrane</keyword>
<proteinExistence type="predicted"/>
<dbReference type="EMBL" id="CH981526">
    <property type="protein sequence ID" value="EDK44702.1"/>
    <property type="molecule type" value="Genomic_DNA"/>
</dbReference>
<evidence type="ECO:0000313" key="3">
    <source>
        <dbReference type="Proteomes" id="UP000001996"/>
    </source>
</evidence>
<feature type="transmembrane region" description="Helical" evidence="1">
    <location>
        <begin position="86"/>
        <end position="106"/>
    </location>
</feature>
<evidence type="ECO:0000256" key="1">
    <source>
        <dbReference type="SAM" id="Phobius"/>
    </source>
</evidence>
<dbReference type="InParanoid" id="A5DZU4"/>
<dbReference type="VEuPathDB" id="FungiDB:LELG_02881"/>
<dbReference type="HOGENOM" id="CLU_1704549_0_0_1"/>
<feature type="transmembrane region" description="Helical" evidence="1">
    <location>
        <begin position="62"/>
        <end position="80"/>
    </location>
</feature>
<reference evidence="2 3" key="1">
    <citation type="journal article" date="2009" name="Nature">
        <title>Evolution of pathogenicity and sexual reproduction in eight Candida genomes.</title>
        <authorList>
            <person name="Butler G."/>
            <person name="Rasmussen M.D."/>
            <person name="Lin M.F."/>
            <person name="Santos M.A."/>
            <person name="Sakthikumar S."/>
            <person name="Munro C.A."/>
            <person name="Rheinbay E."/>
            <person name="Grabherr M."/>
            <person name="Forche A."/>
            <person name="Reedy J.L."/>
            <person name="Agrafioti I."/>
            <person name="Arnaud M.B."/>
            <person name="Bates S."/>
            <person name="Brown A.J."/>
            <person name="Brunke S."/>
            <person name="Costanzo M.C."/>
            <person name="Fitzpatrick D.A."/>
            <person name="de Groot P.W."/>
            <person name="Harris D."/>
            <person name="Hoyer L.L."/>
            <person name="Hube B."/>
            <person name="Klis F.M."/>
            <person name="Kodira C."/>
            <person name="Lennard N."/>
            <person name="Logue M.E."/>
            <person name="Martin R."/>
            <person name="Neiman A.M."/>
            <person name="Nikolaou E."/>
            <person name="Quail M.A."/>
            <person name="Quinn J."/>
            <person name="Santos M.C."/>
            <person name="Schmitzberger F.F."/>
            <person name="Sherlock G."/>
            <person name="Shah P."/>
            <person name="Silverstein K.A."/>
            <person name="Skrzypek M.S."/>
            <person name="Soll D."/>
            <person name="Staggs R."/>
            <person name="Stansfield I."/>
            <person name="Stumpf M.P."/>
            <person name="Sudbery P.E."/>
            <person name="Srikantha T."/>
            <person name="Zeng Q."/>
            <person name="Berman J."/>
            <person name="Berriman M."/>
            <person name="Heitman J."/>
            <person name="Gow N.A."/>
            <person name="Lorenz M.C."/>
            <person name="Birren B.W."/>
            <person name="Kellis M."/>
            <person name="Cuomo C.A."/>
        </authorList>
    </citation>
    <scope>NUCLEOTIDE SEQUENCE [LARGE SCALE GENOMIC DNA]</scope>
    <source>
        <strain evidence="3">ATCC 11503 / BCRC 21390 / CBS 2605 / JCM 1781 / NBRC 1676 / NRRL YB-4239</strain>
    </source>
</reference>
<accession>A5DZU4</accession>
<keyword evidence="1" id="KW-0812">Transmembrane</keyword>
<evidence type="ECO:0000313" key="2">
    <source>
        <dbReference type="EMBL" id="EDK44702.1"/>
    </source>
</evidence>
<protein>
    <submittedName>
        <fullName evidence="2">Uncharacterized protein</fullName>
    </submittedName>
</protein>
<name>A5DZU4_LODEL</name>